<dbReference type="Gene3D" id="3.30.40.10">
    <property type="entry name" value="Zinc/RING finger domain, C3HC4 (zinc finger)"/>
    <property type="match status" value="1"/>
</dbReference>
<feature type="region of interest" description="Disordered" evidence="5">
    <location>
        <begin position="114"/>
        <end position="162"/>
    </location>
</feature>
<dbReference type="InterPro" id="IPR024991">
    <property type="entry name" value="RING-H2_APC11"/>
</dbReference>
<dbReference type="Pfam" id="PF12861">
    <property type="entry name" value="zf-ANAPC11"/>
    <property type="match status" value="1"/>
</dbReference>
<feature type="region of interest" description="Disordered" evidence="5">
    <location>
        <begin position="175"/>
        <end position="309"/>
    </location>
</feature>
<evidence type="ECO:0000256" key="3">
    <source>
        <dbReference type="ARBA" id="ARBA00022776"/>
    </source>
</evidence>
<keyword evidence="4" id="KW-0863">Zinc-finger</keyword>
<dbReference type="GO" id="GO:0097602">
    <property type="term" value="F:cullin family protein binding"/>
    <property type="evidence" value="ECO:0007669"/>
    <property type="project" value="InterPro"/>
</dbReference>
<evidence type="ECO:0000256" key="2">
    <source>
        <dbReference type="ARBA" id="ARBA00022618"/>
    </source>
</evidence>
<feature type="region of interest" description="Disordered" evidence="5">
    <location>
        <begin position="72"/>
        <end position="94"/>
    </location>
</feature>
<dbReference type="GO" id="GO:0008270">
    <property type="term" value="F:zinc ion binding"/>
    <property type="evidence" value="ECO:0007669"/>
    <property type="project" value="UniProtKB-KW"/>
</dbReference>
<feature type="compositionally biased region" description="Pro residues" evidence="5">
    <location>
        <begin position="186"/>
        <end position="195"/>
    </location>
</feature>
<organism evidence="7 8">
    <name type="scientific">Amniculicola lignicola CBS 123094</name>
    <dbReference type="NCBI Taxonomy" id="1392246"/>
    <lineage>
        <taxon>Eukaryota</taxon>
        <taxon>Fungi</taxon>
        <taxon>Dikarya</taxon>
        <taxon>Ascomycota</taxon>
        <taxon>Pezizomycotina</taxon>
        <taxon>Dothideomycetes</taxon>
        <taxon>Pleosporomycetidae</taxon>
        <taxon>Pleosporales</taxon>
        <taxon>Amniculicolaceae</taxon>
        <taxon>Amniculicola</taxon>
    </lineage>
</organism>
<dbReference type="Proteomes" id="UP000799779">
    <property type="component" value="Unassembled WGS sequence"/>
</dbReference>
<evidence type="ECO:0000256" key="5">
    <source>
        <dbReference type="SAM" id="MobiDB-lite"/>
    </source>
</evidence>
<sequence length="480" mass="53600">MSDYTADDLSEAAFRHVSNFGFPAHPHSLYMMPDAVDAPSQSLESAPPPHFLPMPPSYSPYGTYGYSSGPMAAPVPLASPPQQQQQPQRQSSYYVPPPGQRGFEYYLGANHMSRNSVGSPAPSGPLFNQQPSDLSRPEPDMFPLLEPSLGSEGPHPFDHLPVALPAPDLHPYNPYASSYSGHRPSPFVPSGPPPAARSDNDNDVAQTRNSSRISLRARNLANSEQAARQLSSPNRRTSYERHHQQSPQAPATPERRPQSFASTPNRRSNRSQSPRTSSRRSFDRYSQDQVSGSADADAAQSELRARQARQRRIQRERLVAAHEFRRSFSDPNVPSGRQMQELRDKLRHFLPSELPGDVEPTCDICSKDYSTKHVQPTEDEEVAIQLPCKHVFGEHCINTWFETCTKHKNKITCPMCRKLLIEQPVRIPPVGFTDDLVAMMSQGRPGMGMTQMERNALERYAFAFLPTPNRRDLDADPAPL</sequence>
<dbReference type="InterPro" id="IPR013083">
    <property type="entry name" value="Znf_RING/FYVE/PHD"/>
</dbReference>
<dbReference type="AlphaFoldDB" id="A0A6A5WCN5"/>
<accession>A0A6A5WCN5</accession>
<keyword evidence="3" id="KW-0498">Mitosis</keyword>
<gene>
    <name evidence="7" type="ORF">P154DRAFT_269971</name>
</gene>
<feature type="compositionally biased region" description="Polar residues" evidence="5">
    <location>
        <begin position="220"/>
        <end position="236"/>
    </location>
</feature>
<dbReference type="PROSITE" id="PS50089">
    <property type="entry name" value="ZF_RING_2"/>
    <property type="match status" value="1"/>
</dbReference>
<dbReference type="GO" id="GO:0061630">
    <property type="term" value="F:ubiquitin protein ligase activity"/>
    <property type="evidence" value="ECO:0007669"/>
    <property type="project" value="InterPro"/>
</dbReference>
<keyword evidence="4" id="KW-0479">Metal-binding</keyword>
<dbReference type="EMBL" id="ML977608">
    <property type="protein sequence ID" value="KAF1997911.1"/>
    <property type="molecule type" value="Genomic_DNA"/>
</dbReference>
<evidence type="ECO:0000313" key="8">
    <source>
        <dbReference type="Proteomes" id="UP000799779"/>
    </source>
</evidence>
<dbReference type="InterPro" id="IPR001841">
    <property type="entry name" value="Znf_RING"/>
</dbReference>
<dbReference type="SUPFAM" id="SSF57850">
    <property type="entry name" value="RING/U-box"/>
    <property type="match status" value="1"/>
</dbReference>
<keyword evidence="2" id="KW-0132">Cell division</keyword>
<keyword evidence="8" id="KW-1185">Reference proteome</keyword>
<evidence type="ECO:0000256" key="1">
    <source>
        <dbReference type="ARBA" id="ARBA00013928"/>
    </source>
</evidence>
<evidence type="ECO:0000256" key="4">
    <source>
        <dbReference type="PROSITE-ProRule" id="PRU00175"/>
    </source>
</evidence>
<name>A0A6A5WCN5_9PLEO</name>
<keyword evidence="4" id="KW-0862">Zinc</keyword>
<dbReference type="GO" id="GO:0005680">
    <property type="term" value="C:anaphase-promoting complex"/>
    <property type="evidence" value="ECO:0007669"/>
    <property type="project" value="InterPro"/>
</dbReference>
<feature type="compositionally biased region" description="Polar residues" evidence="5">
    <location>
        <begin position="203"/>
        <end position="213"/>
    </location>
</feature>
<protein>
    <recommendedName>
        <fullName evidence="1">Anaphase-promoting complex subunit 11</fullName>
    </recommendedName>
</protein>
<feature type="compositionally biased region" description="Low complexity" evidence="5">
    <location>
        <begin position="262"/>
        <end position="276"/>
    </location>
</feature>
<dbReference type="GO" id="GO:0051301">
    <property type="term" value="P:cell division"/>
    <property type="evidence" value="ECO:0007669"/>
    <property type="project" value="UniProtKB-KW"/>
</dbReference>
<dbReference type="GO" id="GO:0031145">
    <property type="term" value="P:anaphase-promoting complex-dependent catabolic process"/>
    <property type="evidence" value="ECO:0007669"/>
    <property type="project" value="InterPro"/>
</dbReference>
<keyword evidence="3" id="KW-0131">Cell cycle</keyword>
<evidence type="ECO:0000313" key="7">
    <source>
        <dbReference type="EMBL" id="KAF1997911.1"/>
    </source>
</evidence>
<proteinExistence type="predicted"/>
<reference evidence="7" key="1">
    <citation type="journal article" date="2020" name="Stud. Mycol.">
        <title>101 Dothideomycetes genomes: a test case for predicting lifestyles and emergence of pathogens.</title>
        <authorList>
            <person name="Haridas S."/>
            <person name="Albert R."/>
            <person name="Binder M."/>
            <person name="Bloem J."/>
            <person name="Labutti K."/>
            <person name="Salamov A."/>
            <person name="Andreopoulos B."/>
            <person name="Baker S."/>
            <person name="Barry K."/>
            <person name="Bills G."/>
            <person name="Bluhm B."/>
            <person name="Cannon C."/>
            <person name="Castanera R."/>
            <person name="Culley D."/>
            <person name="Daum C."/>
            <person name="Ezra D."/>
            <person name="Gonzalez J."/>
            <person name="Henrissat B."/>
            <person name="Kuo A."/>
            <person name="Liang C."/>
            <person name="Lipzen A."/>
            <person name="Lutzoni F."/>
            <person name="Magnuson J."/>
            <person name="Mondo S."/>
            <person name="Nolan M."/>
            <person name="Ohm R."/>
            <person name="Pangilinan J."/>
            <person name="Park H.-J."/>
            <person name="Ramirez L."/>
            <person name="Alfaro M."/>
            <person name="Sun H."/>
            <person name="Tritt A."/>
            <person name="Yoshinaga Y."/>
            <person name="Zwiers L.-H."/>
            <person name="Turgeon B."/>
            <person name="Goodwin S."/>
            <person name="Spatafora J."/>
            <person name="Crous P."/>
            <person name="Grigoriev I."/>
        </authorList>
    </citation>
    <scope>NUCLEOTIDE SEQUENCE</scope>
    <source>
        <strain evidence="7">CBS 123094</strain>
    </source>
</reference>
<feature type="domain" description="RING-type" evidence="6">
    <location>
        <begin position="362"/>
        <end position="417"/>
    </location>
</feature>
<dbReference type="OrthoDB" id="8062037at2759"/>
<evidence type="ECO:0000259" key="6">
    <source>
        <dbReference type="PROSITE" id="PS50089"/>
    </source>
</evidence>